<accession>A0ABR2X8G7</accession>
<dbReference type="CDD" id="cd12148">
    <property type="entry name" value="fungal_TF_MHR"/>
    <property type="match status" value="1"/>
</dbReference>
<dbReference type="Proteomes" id="UP001465668">
    <property type="component" value="Unassembled WGS sequence"/>
</dbReference>
<proteinExistence type="predicted"/>
<name>A0ABR2X8G7_9PEZI</name>
<evidence type="ECO:0000313" key="1">
    <source>
        <dbReference type="EMBL" id="KAK9770088.1"/>
    </source>
</evidence>
<dbReference type="EMBL" id="JARVKM010000101">
    <property type="protein sequence ID" value="KAK9770088.1"/>
    <property type="molecule type" value="Genomic_DNA"/>
</dbReference>
<gene>
    <name evidence="1" type="ORF">SCAR479_13193</name>
</gene>
<reference evidence="1 2" key="1">
    <citation type="submission" date="2024-02" db="EMBL/GenBank/DDBJ databases">
        <title>First draft genome assembly of two strains of Seiridium cardinale.</title>
        <authorList>
            <person name="Emiliani G."/>
            <person name="Scali E."/>
        </authorList>
    </citation>
    <scope>NUCLEOTIDE SEQUENCE [LARGE SCALE GENOMIC DNA]</scope>
    <source>
        <strain evidence="1 2">BM-138-000479</strain>
    </source>
</reference>
<organism evidence="1 2">
    <name type="scientific">Seiridium cardinale</name>
    <dbReference type="NCBI Taxonomy" id="138064"/>
    <lineage>
        <taxon>Eukaryota</taxon>
        <taxon>Fungi</taxon>
        <taxon>Dikarya</taxon>
        <taxon>Ascomycota</taxon>
        <taxon>Pezizomycotina</taxon>
        <taxon>Sordariomycetes</taxon>
        <taxon>Xylariomycetidae</taxon>
        <taxon>Amphisphaeriales</taxon>
        <taxon>Sporocadaceae</taxon>
        <taxon>Seiridium</taxon>
    </lineage>
</organism>
<comment type="caution">
    <text evidence="1">The sequence shown here is derived from an EMBL/GenBank/DDBJ whole genome shotgun (WGS) entry which is preliminary data.</text>
</comment>
<evidence type="ECO:0000313" key="2">
    <source>
        <dbReference type="Proteomes" id="UP001465668"/>
    </source>
</evidence>
<protein>
    <submittedName>
        <fullName evidence="1">Zn(2)-C6 fungal-type domain-containing protein</fullName>
    </submittedName>
</protein>
<keyword evidence="2" id="KW-1185">Reference proteome</keyword>
<sequence length="320" mass="35860">MLVSFTGRPPLLTRHHVSTPIPLDLPEDCLFSDKDTLRHAVATSLDSEGWSTTGGLYCSTIIRARAMLSMIKDEILEIALGPGASKTAPEYVVLVQSHPVRTAQELTQDRNLRTRTTAIYNTFPQSISLPMSELKLSTVDPKVSFSRLLVRLEYSQNLFFIDRMLIKLGCSHGDLVGVSLEMVMLTVRLWTQSDHYSEARKGFEWIAMGYGAAAGGVLCMELLNPTIQEIHPRPSQPTRSSIIQNLSLLIGFLDWIKPSAPNGHLCHKAKTTIQQVLDYVLNADDHTELTPGDFYKDFSTAFDFQINPWTSFDWLSAKFQ</sequence>